<dbReference type="Gene3D" id="3.30.470.20">
    <property type="entry name" value="ATP-grasp fold, B domain"/>
    <property type="match status" value="1"/>
</dbReference>
<dbReference type="Gene3D" id="2.120.10.30">
    <property type="entry name" value="TolB, C-terminal domain"/>
    <property type="match status" value="1"/>
</dbReference>
<sequence length="726" mass="83838">MNNHINNVLIILASNKEKKNVIESLKRENVHLHFFDNSDFIITPPVWNPNINLALITKQCITFAKKNKCNSVMYFFDIANLIASIVCQELNIPGPSFQSVITCYFKPYLRSKCKNSIINGTVIKLTSENLNSIELTFPIYAKPPCLSYGLLSKKILNKKELDNFLPEYFNSYSKWWKLFKDFFKNFCNYNNHDLIEESIPLYLESLIDEKETKSVTCDGFIYNNDITIIGFVDTNLCKKGVDSYSFPSKHSNYIKEKVKKELSIILNKIDLSNTLFSAEFWIFKSGEIDIMEINARMSSTFRNLYLNALEIDIFKIAYQISTNQCPILKNNLFCQKYCHRSYIISNEDGIASNIIDYNMVKTYSKFGIFNLNINYPENSLVKSIGQNGVPILEIDIYGKTEQVCQEWNIFFKKLFSKKNYLHNRTYNFENILASEGIININENQLMWMEYEFRKLVFLNLEDNKLKRFNLPKSLADDTCYSVCLNYDEKYFIGGTGGLHLWDLKTNNTKILIHEPINDICVDNYGRIYAGSIPSNKNGKLFLINKNGEITVEDQNIQYSNGLTINKDGSILYFIDSFKLCIYQYDIEINSGKLYNKTVLISFSKNYGIPDGLAIDKNNNIWVTFWFGSLILCINTILKSIEEEILLPVQNITSCCFGGPKYNQLFVTTSNSLIGCDEYMLKFAPNRYIQLDSKINNSFTSPIFSFTFPNVFGLKNNVANITFSTLF</sequence>
<dbReference type="GO" id="GO:0005524">
    <property type="term" value="F:ATP binding"/>
    <property type="evidence" value="ECO:0007669"/>
    <property type="project" value="InterPro"/>
</dbReference>
<dbReference type="Pfam" id="PF08450">
    <property type="entry name" value="SGL"/>
    <property type="match status" value="1"/>
</dbReference>
<evidence type="ECO:0000256" key="1">
    <source>
        <dbReference type="ARBA" id="ARBA00008853"/>
    </source>
</evidence>
<dbReference type="InterPro" id="IPR013658">
    <property type="entry name" value="SGL"/>
</dbReference>
<dbReference type="GO" id="GO:0005509">
    <property type="term" value="F:calcium ion binding"/>
    <property type="evidence" value="ECO:0007669"/>
    <property type="project" value="TreeGrafter"/>
</dbReference>
<dbReference type="AlphaFoldDB" id="A0A5E8CLR8"/>
<protein>
    <submittedName>
        <fullName evidence="3">SMP-30/Gluconolaconase/LRE-like region</fullName>
    </submittedName>
</protein>
<proteinExistence type="inferred from homology"/>
<dbReference type="GO" id="GO:0004341">
    <property type="term" value="F:gluconolactonase activity"/>
    <property type="evidence" value="ECO:0007669"/>
    <property type="project" value="TreeGrafter"/>
</dbReference>
<dbReference type="PRINTS" id="PR01790">
    <property type="entry name" value="SMP30FAMILY"/>
</dbReference>
<dbReference type="SUPFAM" id="SSF63829">
    <property type="entry name" value="Calcium-dependent phosphotriesterase"/>
    <property type="match status" value="1"/>
</dbReference>
<accession>A0A5E8CLR8</accession>
<dbReference type="PROSITE" id="PS50975">
    <property type="entry name" value="ATP_GRASP"/>
    <property type="match status" value="1"/>
</dbReference>
<gene>
    <name evidence="3" type="ORF">CPAV1605_960</name>
</gene>
<dbReference type="EMBL" id="CABVLZ010000004">
    <property type="protein sequence ID" value="VVU95235.1"/>
    <property type="molecule type" value="Genomic_DNA"/>
</dbReference>
<dbReference type="InterPro" id="IPR005511">
    <property type="entry name" value="SMP-30"/>
</dbReference>
<dbReference type="InterPro" id="IPR011042">
    <property type="entry name" value="6-blade_b-propeller_TolB-like"/>
</dbReference>
<comment type="similarity">
    <text evidence="1">Belongs to the SMP-30/CGR1 family.</text>
</comment>
<dbReference type="SUPFAM" id="SSF56059">
    <property type="entry name" value="Glutathione synthetase ATP-binding domain-like"/>
    <property type="match status" value="1"/>
</dbReference>
<evidence type="ECO:0000313" key="3">
    <source>
        <dbReference type="EMBL" id="VVU95235.1"/>
    </source>
</evidence>
<dbReference type="PANTHER" id="PTHR10907">
    <property type="entry name" value="REGUCALCIN"/>
    <property type="match status" value="1"/>
</dbReference>
<reference evidence="3" key="1">
    <citation type="submission" date="2019-09" db="EMBL/GenBank/DDBJ databases">
        <authorList>
            <person name="Needham M D."/>
        </authorList>
    </citation>
    <scope>NUCLEOTIDE SEQUENCE</scope>
</reference>
<name>A0A5E8CLR8_9ZZZZ</name>
<evidence type="ECO:0000259" key="2">
    <source>
        <dbReference type="PROSITE" id="PS50975"/>
    </source>
</evidence>
<dbReference type="PANTHER" id="PTHR10907:SF47">
    <property type="entry name" value="REGUCALCIN"/>
    <property type="match status" value="1"/>
</dbReference>
<dbReference type="InterPro" id="IPR011761">
    <property type="entry name" value="ATP-grasp"/>
</dbReference>
<feature type="domain" description="ATP-grasp" evidence="2">
    <location>
        <begin position="107"/>
        <end position="322"/>
    </location>
</feature>
<dbReference type="GO" id="GO:0019853">
    <property type="term" value="P:L-ascorbic acid biosynthetic process"/>
    <property type="evidence" value="ECO:0007669"/>
    <property type="project" value="TreeGrafter"/>
</dbReference>
<organism evidence="3">
    <name type="scientific">seawater metagenome</name>
    <dbReference type="NCBI Taxonomy" id="1561972"/>
    <lineage>
        <taxon>unclassified sequences</taxon>
        <taxon>metagenomes</taxon>
        <taxon>ecological metagenomes</taxon>
    </lineage>
</organism>